<dbReference type="AlphaFoldDB" id="A0A0K1JF87"/>
<evidence type="ECO:0000313" key="2">
    <source>
        <dbReference type="Proteomes" id="UP000066480"/>
    </source>
</evidence>
<name>A0A0K1JF87_9MICO</name>
<proteinExistence type="predicted"/>
<sequence>MADSELIQQVAATTGLSPAEAARVVDDVLAFYGETVEEFVRRRHGQMQTYGARNAEIFATLAAEIRQRRVAAPELSERQLRRMIYG</sequence>
<reference evidence="1 2" key="1">
    <citation type="submission" date="2015-03" db="EMBL/GenBank/DDBJ databases">
        <title>Luteipulveratus halotolerans sp. nov., a novel actinobacterium (Dermacoccaceae) from Sarawak, Malaysia.</title>
        <authorList>
            <person name="Juboi H."/>
            <person name="Basik A."/>
            <person name="Shamsul S.S."/>
            <person name="Arnold P."/>
            <person name="Schmitt E.K."/>
            <person name="Sanglier J.-J."/>
            <person name="Yeo T."/>
        </authorList>
    </citation>
    <scope>NUCLEOTIDE SEQUENCE [LARGE SCALE GENOMIC DNA]</scope>
    <source>
        <strain evidence="1 2">MN07-A0370</strain>
    </source>
</reference>
<gene>
    <name evidence="1" type="ORF">VV02_04210</name>
</gene>
<protein>
    <recommendedName>
        <fullName evidence="3">DNA-binding protein</fullName>
    </recommendedName>
</protein>
<dbReference type="Proteomes" id="UP000066480">
    <property type="component" value="Chromosome"/>
</dbReference>
<dbReference type="PATRIC" id="fig|571913.6.peg.862"/>
<dbReference type="RefSeq" id="WP_052590085.1">
    <property type="nucleotide sequence ID" value="NZ_CP011112.1"/>
</dbReference>
<dbReference type="EMBL" id="CP011112">
    <property type="protein sequence ID" value="AKU15250.1"/>
    <property type="molecule type" value="Genomic_DNA"/>
</dbReference>
<dbReference type="OrthoDB" id="3214269at2"/>
<organism evidence="1 2">
    <name type="scientific">Luteipulveratus mongoliensis</name>
    <dbReference type="NCBI Taxonomy" id="571913"/>
    <lineage>
        <taxon>Bacteria</taxon>
        <taxon>Bacillati</taxon>
        <taxon>Actinomycetota</taxon>
        <taxon>Actinomycetes</taxon>
        <taxon>Micrococcales</taxon>
        <taxon>Dermacoccaceae</taxon>
        <taxon>Luteipulveratus</taxon>
    </lineage>
</organism>
<accession>A0A0K1JF87</accession>
<dbReference type="STRING" id="571913.VV02_04210"/>
<evidence type="ECO:0008006" key="3">
    <source>
        <dbReference type="Google" id="ProtNLM"/>
    </source>
</evidence>
<dbReference type="KEGG" id="lmoi:VV02_04210"/>
<keyword evidence="2" id="KW-1185">Reference proteome</keyword>
<evidence type="ECO:0000313" key="1">
    <source>
        <dbReference type="EMBL" id="AKU15250.1"/>
    </source>
</evidence>